<dbReference type="RefSeq" id="WP_144257902.1">
    <property type="nucleotide sequence ID" value="NZ_CP041636.1"/>
</dbReference>
<dbReference type="InterPro" id="IPR012340">
    <property type="entry name" value="NA-bd_OB-fold"/>
</dbReference>
<evidence type="ECO:0000313" key="12">
    <source>
        <dbReference type="Proteomes" id="UP000317496"/>
    </source>
</evidence>
<dbReference type="PANTHER" id="PTHR47964:SF1">
    <property type="entry name" value="ATP-DEPENDENT DNA HELICASE HOMOLOG RECG, CHLOROPLASTIC"/>
    <property type="match status" value="1"/>
</dbReference>
<dbReference type="InterPro" id="IPR027417">
    <property type="entry name" value="P-loop_NTPase"/>
</dbReference>
<dbReference type="GO" id="GO:0003677">
    <property type="term" value="F:DNA binding"/>
    <property type="evidence" value="ECO:0007669"/>
    <property type="project" value="UniProtKB-KW"/>
</dbReference>
<dbReference type="Pfam" id="PF00271">
    <property type="entry name" value="Helicase_C"/>
    <property type="match status" value="1"/>
</dbReference>
<dbReference type="EMBL" id="CP041636">
    <property type="protein sequence ID" value="QDO98905.1"/>
    <property type="molecule type" value="Genomic_DNA"/>
</dbReference>
<dbReference type="GO" id="GO:0016787">
    <property type="term" value="F:hydrolase activity"/>
    <property type="evidence" value="ECO:0007669"/>
    <property type="project" value="UniProtKB-KW"/>
</dbReference>
<dbReference type="SUPFAM" id="SSF52540">
    <property type="entry name" value="P-loop containing nucleoside triphosphate hydrolases"/>
    <property type="match status" value="2"/>
</dbReference>
<dbReference type="NCBIfam" id="NF008164">
    <property type="entry name" value="PRK10917.1-2"/>
    <property type="match status" value="1"/>
</dbReference>
<dbReference type="InterPro" id="IPR011545">
    <property type="entry name" value="DEAD/DEAH_box_helicase_dom"/>
</dbReference>
<keyword evidence="1" id="KW-0547">Nucleotide-binding</keyword>
<dbReference type="InterPro" id="IPR014001">
    <property type="entry name" value="Helicase_ATP-bd"/>
</dbReference>
<proteinExistence type="predicted"/>
<dbReference type="Pfam" id="PF00270">
    <property type="entry name" value="DEAD"/>
    <property type="match status" value="1"/>
</dbReference>
<evidence type="ECO:0000256" key="7">
    <source>
        <dbReference type="ARBA" id="ARBA00023204"/>
    </source>
</evidence>
<evidence type="ECO:0000256" key="8">
    <source>
        <dbReference type="ARBA" id="ARBA00049819"/>
    </source>
</evidence>
<dbReference type="PROSITE" id="PS51194">
    <property type="entry name" value="HELICASE_CTER"/>
    <property type="match status" value="1"/>
</dbReference>
<evidence type="ECO:0000256" key="6">
    <source>
        <dbReference type="ARBA" id="ARBA00023125"/>
    </source>
</evidence>
<dbReference type="Gene3D" id="2.40.50.140">
    <property type="entry name" value="Nucleic acid-binding proteins"/>
    <property type="match status" value="1"/>
</dbReference>
<evidence type="ECO:0000313" key="11">
    <source>
        <dbReference type="EMBL" id="QDO98905.1"/>
    </source>
</evidence>
<gene>
    <name evidence="11" type="primary">recG</name>
    <name evidence="11" type="ORF">FNB15_17235</name>
</gene>
<accession>A0A516H5B2</accession>
<evidence type="ECO:0000256" key="5">
    <source>
        <dbReference type="ARBA" id="ARBA00022840"/>
    </source>
</evidence>
<keyword evidence="12" id="KW-1185">Reference proteome</keyword>
<evidence type="ECO:0000259" key="10">
    <source>
        <dbReference type="PROSITE" id="PS51194"/>
    </source>
</evidence>
<keyword evidence="5" id="KW-0067">ATP-binding</keyword>
<name>A0A516H5B2_9PROT</name>
<dbReference type="Proteomes" id="UP000317496">
    <property type="component" value="Chromosome"/>
</dbReference>
<evidence type="ECO:0000256" key="1">
    <source>
        <dbReference type="ARBA" id="ARBA00022741"/>
    </source>
</evidence>
<dbReference type="GO" id="GO:0003678">
    <property type="term" value="F:DNA helicase activity"/>
    <property type="evidence" value="ECO:0007669"/>
    <property type="project" value="TreeGrafter"/>
</dbReference>
<dbReference type="AlphaFoldDB" id="A0A516H5B2"/>
<organism evidence="11 12">
    <name type="scientific">Ferrovibrio terrae</name>
    <dbReference type="NCBI Taxonomy" id="2594003"/>
    <lineage>
        <taxon>Bacteria</taxon>
        <taxon>Pseudomonadati</taxon>
        <taxon>Pseudomonadota</taxon>
        <taxon>Alphaproteobacteria</taxon>
        <taxon>Rhodospirillales</taxon>
        <taxon>Rhodospirillaceae</taxon>
        <taxon>Ferrovibrio</taxon>
    </lineage>
</organism>
<dbReference type="InterPro" id="IPR047112">
    <property type="entry name" value="RecG/Mfd"/>
</dbReference>
<dbReference type="Pfam" id="PF17191">
    <property type="entry name" value="RecG_wedge"/>
    <property type="match status" value="1"/>
</dbReference>
<dbReference type="GO" id="GO:0005524">
    <property type="term" value="F:ATP binding"/>
    <property type="evidence" value="ECO:0007669"/>
    <property type="project" value="UniProtKB-KW"/>
</dbReference>
<dbReference type="SUPFAM" id="SSF50249">
    <property type="entry name" value="Nucleic acid-binding proteins"/>
    <property type="match status" value="1"/>
</dbReference>
<keyword evidence="3" id="KW-0378">Hydrolase</keyword>
<dbReference type="OrthoDB" id="9804325at2"/>
<dbReference type="CDD" id="cd04488">
    <property type="entry name" value="RecG_wedge_OBF"/>
    <property type="match status" value="1"/>
</dbReference>
<dbReference type="NCBIfam" id="NF008168">
    <property type="entry name" value="PRK10917.2-2"/>
    <property type="match status" value="1"/>
</dbReference>
<dbReference type="SMART" id="SM00487">
    <property type="entry name" value="DEXDc"/>
    <property type="match status" value="1"/>
</dbReference>
<keyword evidence="7" id="KW-0234">DNA repair</keyword>
<dbReference type="KEGG" id="fer:FNB15_17235"/>
<reference evidence="11 12" key="1">
    <citation type="submission" date="2019-07" db="EMBL/GenBank/DDBJ databases">
        <title>Genome sequencing for Ferrovibrio sp. K5.</title>
        <authorList>
            <person name="Park S.-J."/>
        </authorList>
    </citation>
    <scope>NUCLEOTIDE SEQUENCE [LARGE SCALE GENOMIC DNA]</scope>
    <source>
        <strain evidence="11 12">K5</strain>
    </source>
</reference>
<dbReference type="Pfam" id="PF19833">
    <property type="entry name" value="RecG_dom3_C"/>
    <property type="match status" value="1"/>
</dbReference>
<feature type="domain" description="Helicase ATP-binding" evidence="9">
    <location>
        <begin position="281"/>
        <end position="446"/>
    </location>
</feature>
<dbReference type="SMART" id="SM00490">
    <property type="entry name" value="HELICc"/>
    <property type="match status" value="2"/>
</dbReference>
<evidence type="ECO:0000259" key="9">
    <source>
        <dbReference type="PROSITE" id="PS51192"/>
    </source>
</evidence>
<keyword evidence="4 11" id="KW-0347">Helicase</keyword>
<dbReference type="InterPro" id="IPR045562">
    <property type="entry name" value="RecG_dom3_C"/>
</dbReference>
<dbReference type="GO" id="GO:0006281">
    <property type="term" value="P:DNA repair"/>
    <property type="evidence" value="ECO:0007669"/>
    <property type="project" value="UniProtKB-KW"/>
</dbReference>
<evidence type="ECO:0000256" key="3">
    <source>
        <dbReference type="ARBA" id="ARBA00022801"/>
    </source>
</evidence>
<evidence type="ECO:0000256" key="2">
    <source>
        <dbReference type="ARBA" id="ARBA00022763"/>
    </source>
</evidence>
<keyword evidence="6" id="KW-0238">DNA-binding</keyword>
<protein>
    <recommendedName>
        <fullName evidence="8">Probable DNA 3'-5' helicase RecG</fullName>
    </recommendedName>
</protein>
<dbReference type="PROSITE" id="PS51192">
    <property type="entry name" value="HELICASE_ATP_BIND_1"/>
    <property type="match status" value="1"/>
</dbReference>
<sequence length="703" mass="76944">MRPESLFPAFAPITSLKGCGPKLAPLVEKLVGGGRVLDLWWHLPSGLIDRRYRPAIAEAEPGRIATLEITVDRHLPPRNSRMPYKVQCHDGSGRLTLVFFNGREDFLKKSLPEGETRIVSGMVELFDGQVQMTHPDRMGTLAEIEQMASIEPVYPLTAGVAARTLGKIINGALERVMELPEWLDPAWQKREGFPAWREALLTAHKPERLADIEKDTPVRRRLAYDELLANQLALLLVRRRLKRQTGRKLTGDGRLRDRLEKLLPWPLTNAQRQANAEIAADIASERRMLRLLQGDVGSGKTMVALNALLLCIESGAQGALMAPTEILARQHAETLAPYCLQLGITIALLTGRDKGKARAALLQRLADGEIDILIGTHALFQDDVVFKDLALAVIDEQHRFGVSQRLGLAAKGARDKGGVDILVMTATPIPRTLSLTAYGDMDVSKLTEKPPGRSPVDTRTIASDRYLDVVAAVTRKIQSGEQVYWVCPLVEENEQLDLAAAAERHSALKLALEPELGDGSIGLVHGKMTPSEKDAAMEAFSAGRSKLLVATTVIEVGVDVPNATLIVIEHAERFGLAQLHQLRGRVGRGGKPGACLLVYSGPLGETAKSRLKIIRETDDGFLIAEEDLRLRGAGEVLGTRQSGLPEFRTADLAAHADLLVVARDDAKLILERDPKLASDRGKALLALLYLFERDAAIQYLQSG</sequence>
<dbReference type="CDD" id="cd17992">
    <property type="entry name" value="DEXHc_RecG"/>
    <property type="match status" value="1"/>
</dbReference>
<dbReference type="InterPro" id="IPR001650">
    <property type="entry name" value="Helicase_C-like"/>
</dbReference>
<dbReference type="NCBIfam" id="NF008165">
    <property type="entry name" value="PRK10917.1-3"/>
    <property type="match status" value="1"/>
</dbReference>
<dbReference type="PANTHER" id="PTHR47964">
    <property type="entry name" value="ATP-DEPENDENT DNA HELICASE HOMOLOG RECG, CHLOROPLASTIC"/>
    <property type="match status" value="1"/>
</dbReference>
<feature type="domain" description="Helicase C-terminal" evidence="10">
    <location>
        <begin position="469"/>
        <end position="629"/>
    </location>
</feature>
<dbReference type="InterPro" id="IPR033454">
    <property type="entry name" value="RecG_wedge"/>
</dbReference>
<keyword evidence="2" id="KW-0227">DNA damage</keyword>
<evidence type="ECO:0000256" key="4">
    <source>
        <dbReference type="ARBA" id="ARBA00022806"/>
    </source>
</evidence>
<dbReference type="Gene3D" id="3.40.50.300">
    <property type="entry name" value="P-loop containing nucleotide triphosphate hydrolases"/>
    <property type="match status" value="2"/>
</dbReference>